<evidence type="ECO:0008006" key="4">
    <source>
        <dbReference type="Google" id="ProtNLM"/>
    </source>
</evidence>
<comment type="caution">
    <text evidence="2">The sequence shown here is derived from an EMBL/GenBank/DDBJ whole genome shotgun (WGS) entry which is preliminary data.</text>
</comment>
<keyword evidence="1" id="KW-1133">Transmembrane helix</keyword>
<protein>
    <recommendedName>
        <fullName evidence="4">Membrane protein of ER body-like protein</fullName>
    </recommendedName>
</protein>
<dbReference type="InterPro" id="IPR052843">
    <property type="entry name" value="ER_body_metal_sequester"/>
</dbReference>
<keyword evidence="1" id="KW-0812">Transmembrane</keyword>
<evidence type="ECO:0000313" key="2">
    <source>
        <dbReference type="EMBL" id="KAK9732508.1"/>
    </source>
</evidence>
<dbReference type="Proteomes" id="UP001443914">
    <property type="component" value="Unassembled WGS sequence"/>
</dbReference>
<dbReference type="PANTHER" id="PTHR38937:SF2">
    <property type="entry name" value="MEMBRANE PROTEIN OF ER BODY-LIKE PROTEIN ISOFORM X1"/>
    <property type="match status" value="1"/>
</dbReference>
<feature type="transmembrane region" description="Helical" evidence="1">
    <location>
        <begin position="215"/>
        <end position="236"/>
    </location>
</feature>
<accession>A0AAW1LGK2</accession>
<organism evidence="2 3">
    <name type="scientific">Saponaria officinalis</name>
    <name type="common">Common soapwort</name>
    <name type="synonym">Lychnis saponaria</name>
    <dbReference type="NCBI Taxonomy" id="3572"/>
    <lineage>
        <taxon>Eukaryota</taxon>
        <taxon>Viridiplantae</taxon>
        <taxon>Streptophyta</taxon>
        <taxon>Embryophyta</taxon>
        <taxon>Tracheophyta</taxon>
        <taxon>Spermatophyta</taxon>
        <taxon>Magnoliopsida</taxon>
        <taxon>eudicotyledons</taxon>
        <taxon>Gunneridae</taxon>
        <taxon>Pentapetalae</taxon>
        <taxon>Caryophyllales</taxon>
        <taxon>Caryophyllaceae</taxon>
        <taxon>Caryophylleae</taxon>
        <taxon>Saponaria</taxon>
    </lineage>
</organism>
<dbReference type="AlphaFoldDB" id="A0AAW1LGK2"/>
<feature type="transmembrane region" description="Helical" evidence="1">
    <location>
        <begin position="353"/>
        <end position="377"/>
    </location>
</feature>
<name>A0AAW1LGK2_SAPOF</name>
<sequence length="384" mass="41864">MRVQTCSITDGEELVFSKSGSTYTKVVEEDVRFQINGAHNQVAGDNGQQNGYDEAAVSSVPNGKSSGYKGMALMGSFHRKSMCSVGYITSDRYHVAQNTVNGNLTGHLHEDSERVLKKQDIHDVYCPTCNFYFTKRVTLPRKPISPDLEDVVVPPIRQISTTALRNDDSNSDSTSCLSYFKTALFTGEVSVAMPDNREPLLGHQREGSGVEVIKAIVYGGLLESIASLSVVVSAAGGDATTLNIVALGLANVFGGLLVLANNLTTLKELTGQQYEDQLGQPRHFLIHSLIAVISYFVFGLASPLIYGFSFYKSDNKYLKLATLATAYLVFVSLLSAGKAYVQRPPKQYLQTMYYYIGFAVTGSGAAYIVGDLITILLKKLHVFK</sequence>
<dbReference type="PANTHER" id="PTHR38937">
    <property type="entry name" value="MEMBRANE PROTEIN OF ER BODY-LIKE PROTEIN"/>
    <property type="match status" value="1"/>
</dbReference>
<feature type="transmembrane region" description="Helical" evidence="1">
    <location>
        <begin position="320"/>
        <end position="341"/>
    </location>
</feature>
<keyword evidence="1" id="KW-0472">Membrane</keyword>
<evidence type="ECO:0000313" key="3">
    <source>
        <dbReference type="Proteomes" id="UP001443914"/>
    </source>
</evidence>
<dbReference type="EMBL" id="JBDFQZ010000004">
    <property type="protein sequence ID" value="KAK9732508.1"/>
    <property type="molecule type" value="Genomic_DNA"/>
</dbReference>
<feature type="transmembrane region" description="Helical" evidence="1">
    <location>
        <begin position="242"/>
        <end position="263"/>
    </location>
</feature>
<proteinExistence type="predicted"/>
<keyword evidence="3" id="KW-1185">Reference proteome</keyword>
<feature type="transmembrane region" description="Helical" evidence="1">
    <location>
        <begin position="284"/>
        <end position="308"/>
    </location>
</feature>
<evidence type="ECO:0000256" key="1">
    <source>
        <dbReference type="SAM" id="Phobius"/>
    </source>
</evidence>
<gene>
    <name evidence="2" type="ORF">RND81_04G004500</name>
</gene>
<reference evidence="2" key="1">
    <citation type="submission" date="2024-03" db="EMBL/GenBank/DDBJ databases">
        <title>WGS assembly of Saponaria officinalis var. Norfolk2.</title>
        <authorList>
            <person name="Jenkins J."/>
            <person name="Shu S."/>
            <person name="Grimwood J."/>
            <person name="Barry K."/>
            <person name="Goodstein D."/>
            <person name="Schmutz J."/>
            <person name="Leebens-Mack J."/>
            <person name="Osbourn A."/>
        </authorList>
    </citation>
    <scope>NUCLEOTIDE SEQUENCE [LARGE SCALE GENOMIC DNA]</scope>
    <source>
        <strain evidence="2">JIC</strain>
    </source>
</reference>